<dbReference type="InterPro" id="IPR026058">
    <property type="entry name" value="LIPIN"/>
</dbReference>
<gene>
    <name evidence="3" type="ORF">DUNSADRAFT_11349</name>
</gene>
<evidence type="ECO:0000313" key="4">
    <source>
        <dbReference type="Proteomes" id="UP000815325"/>
    </source>
</evidence>
<evidence type="ECO:0000259" key="2">
    <source>
        <dbReference type="SMART" id="SM00775"/>
    </source>
</evidence>
<dbReference type="SUPFAM" id="SSF56784">
    <property type="entry name" value="HAD-like"/>
    <property type="match status" value="1"/>
</dbReference>
<dbReference type="SMART" id="SM00775">
    <property type="entry name" value="LNS2"/>
    <property type="match status" value="1"/>
</dbReference>
<dbReference type="PANTHER" id="PTHR12181">
    <property type="entry name" value="LIPIN"/>
    <property type="match status" value="1"/>
</dbReference>
<evidence type="ECO:0000313" key="3">
    <source>
        <dbReference type="EMBL" id="KAF5832705.1"/>
    </source>
</evidence>
<dbReference type="Pfam" id="PF08235">
    <property type="entry name" value="LNS2"/>
    <property type="match status" value="1"/>
</dbReference>
<proteinExistence type="predicted"/>
<dbReference type="Proteomes" id="UP000815325">
    <property type="component" value="Unassembled WGS sequence"/>
</dbReference>
<dbReference type="PANTHER" id="PTHR12181:SF12">
    <property type="entry name" value="PHOSPHATIDATE PHOSPHATASE"/>
    <property type="match status" value="1"/>
</dbReference>
<evidence type="ECO:0000256" key="1">
    <source>
        <dbReference type="SAM" id="MobiDB-lite"/>
    </source>
</evidence>
<feature type="compositionally biased region" description="Low complexity" evidence="1">
    <location>
        <begin position="101"/>
        <end position="127"/>
    </location>
</feature>
<feature type="compositionally biased region" description="Low complexity" evidence="1">
    <location>
        <begin position="61"/>
        <end position="89"/>
    </location>
</feature>
<protein>
    <submittedName>
        <fullName evidence="3">Lipin/Ned1/Smp2-domain-containing protein</fullName>
    </submittedName>
</protein>
<dbReference type="InterPro" id="IPR036412">
    <property type="entry name" value="HAD-like_sf"/>
</dbReference>
<accession>A0ABQ7GDL6</accession>
<dbReference type="InterPro" id="IPR013209">
    <property type="entry name" value="LNS2"/>
</dbReference>
<feature type="region of interest" description="Disordered" evidence="1">
    <location>
        <begin position="61"/>
        <end position="131"/>
    </location>
</feature>
<keyword evidence="4" id="KW-1185">Reference proteome</keyword>
<dbReference type="InterPro" id="IPR031315">
    <property type="entry name" value="LNS2/PITP"/>
</dbReference>
<sequence>MLCISLWLLQPGSRRHSRTPPGLPEVRGVDRDGPAIDKKAAAAVLSSWRIWPFGSWRSDRSSAVSKAAPASPQQQQQLQPPQPQQQAASKDSAGASIWTKAAEGAAAAAPPSMPASPRRSQASPAASVHVHTRKSLLPTAEQLCQLRLREGQNTIRFKAGASELVAYIYFYRWCTKLVISDIDGTITRSDVLGHLLPAMGWDWSHPGITRLFTDIASNNYQMMYLSSRSVGQANITRDYINTLVQGRHRMPVGPVIISPHGLLPSLYREMILRRPHEFKIATLQEIRALFPPEWNPFYAGFGNRDTDEISYRAVSVPPARIFIINPKGELRKATLAIQSSTWNTLAAINDLVHDIFPPISKLQPLTAIPAPPRPPLLFASPPKSTQQAATKELPAAPAAPLSDSGSNAMAVDSEAGARAAGGEGMLSAEGRKQTQRRPSSSMCSSTTASIAGEVALETNESSFASLLPPRALKPREEDVLPVSSDEYSDLGYWSTGFSFINPAALLAPGNS</sequence>
<feature type="region of interest" description="Disordered" evidence="1">
    <location>
        <begin position="13"/>
        <end position="34"/>
    </location>
</feature>
<feature type="domain" description="LNS2/PITP" evidence="2">
    <location>
        <begin position="177"/>
        <end position="333"/>
    </location>
</feature>
<dbReference type="EMBL" id="MU069855">
    <property type="protein sequence ID" value="KAF5832705.1"/>
    <property type="molecule type" value="Genomic_DNA"/>
</dbReference>
<organism evidence="3 4">
    <name type="scientific">Dunaliella salina</name>
    <name type="common">Green alga</name>
    <name type="synonym">Protococcus salinus</name>
    <dbReference type="NCBI Taxonomy" id="3046"/>
    <lineage>
        <taxon>Eukaryota</taxon>
        <taxon>Viridiplantae</taxon>
        <taxon>Chlorophyta</taxon>
        <taxon>core chlorophytes</taxon>
        <taxon>Chlorophyceae</taxon>
        <taxon>CS clade</taxon>
        <taxon>Chlamydomonadales</taxon>
        <taxon>Dunaliellaceae</taxon>
        <taxon>Dunaliella</taxon>
    </lineage>
</organism>
<name>A0ABQ7GDL6_DUNSA</name>
<feature type="region of interest" description="Disordered" evidence="1">
    <location>
        <begin position="373"/>
        <end position="446"/>
    </location>
</feature>
<reference evidence="3" key="1">
    <citation type="submission" date="2017-08" db="EMBL/GenBank/DDBJ databases">
        <authorList>
            <person name="Polle J.E."/>
            <person name="Barry K."/>
            <person name="Cushman J."/>
            <person name="Schmutz J."/>
            <person name="Tran D."/>
            <person name="Hathwaick L.T."/>
            <person name="Yim W.C."/>
            <person name="Jenkins J."/>
            <person name="Mckie-Krisberg Z.M."/>
            <person name="Prochnik S."/>
            <person name="Lindquist E."/>
            <person name="Dockter R.B."/>
            <person name="Adam C."/>
            <person name="Molina H."/>
            <person name="Bunkerborg J."/>
            <person name="Jin E."/>
            <person name="Buchheim M."/>
            <person name="Magnuson J."/>
        </authorList>
    </citation>
    <scope>NUCLEOTIDE SEQUENCE</scope>
    <source>
        <strain evidence="3">CCAP 19/18</strain>
    </source>
</reference>
<comment type="caution">
    <text evidence="3">The sequence shown here is derived from an EMBL/GenBank/DDBJ whole genome shotgun (WGS) entry which is preliminary data.</text>
</comment>